<evidence type="ECO:0000256" key="7">
    <source>
        <dbReference type="ARBA" id="ARBA00047663"/>
    </source>
</evidence>
<evidence type="ECO:0000313" key="9">
    <source>
        <dbReference type="EMBL" id="KKZ10528.1"/>
    </source>
</evidence>
<evidence type="ECO:0000256" key="5">
    <source>
        <dbReference type="ARBA" id="ARBA00022777"/>
    </source>
</evidence>
<organism evidence="9 10">
    <name type="scientific">Candidatus Synechococcus spongiarum 15L</name>
    <dbReference type="NCBI Taxonomy" id="1608419"/>
    <lineage>
        <taxon>Bacteria</taxon>
        <taxon>Bacillati</taxon>
        <taxon>Cyanobacteriota</taxon>
        <taxon>Cyanophyceae</taxon>
        <taxon>Synechococcales</taxon>
        <taxon>Synechococcaceae</taxon>
        <taxon>Synechococcus</taxon>
    </lineage>
</organism>
<accession>A0A0G8AS66</accession>
<reference evidence="9 10" key="1">
    <citation type="submission" date="2015-02" db="EMBL/GenBank/DDBJ databases">
        <authorList>
            <person name="Slaby B."/>
            <person name="Hentschel U."/>
        </authorList>
    </citation>
    <scope>NUCLEOTIDE SEQUENCE [LARGE SCALE GENOMIC DNA]</scope>
    <source>
        <strain evidence="9">15L</strain>
    </source>
</reference>
<keyword evidence="3" id="KW-0808">Transferase</keyword>
<evidence type="ECO:0000259" key="8">
    <source>
        <dbReference type="Pfam" id="PF00485"/>
    </source>
</evidence>
<keyword evidence="6" id="KW-0067">ATP-binding</keyword>
<dbReference type="SUPFAM" id="SSF52540">
    <property type="entry name" value="P-loop containing nucleoside triphosphate hydrolases"/>
    <property type="match status" value="1"/>
</dbReference>
<name>A0A0G8AS66_9SYNE</name>
<comment type="catalytic activity">
    <reaction evidence="7">
        <text>D-ribulose 5-phosphate + ATP = D-ribulose 1,5-bisphosphate + ADP + H(+)</text>
        <dbReference type="Rhea" id="RHEA:19365"/>
        <dbReference type="ChEBI" id="CHEBI:15378"/>
        <dbReference type="ChEBI" id="CHEBI:30616"/>
        <dbReference type="ChEBI" id="CHEBI:57870"/>
        <dbReference type="ChEBI" id="CHEBI:58121"/>
        <dbReference type="ChEBI" id="CHEBI:456216"/>
        <dbReference type="EC" id="2.7.1.19"/>
    </reaction>
</comment>
<proteinExistence type="inferred from homology"/>
<dbReference type="InterPro" id="IPR027417">
    <property type="entry name" value="P-loop_NTPase"/>
</dbReference>
<dbReference type="PRINTS" id="PR00478">
    <property type="entry name" value="PHRIBLKINASE"/>
</dbReference>
<protein>
    <recommendedName>
        <fullName evidence="2">phosphoribulokinase</fullName>
        <ecNumber evidence="2">2.7.1.19</ecNumber>
    </recommendedName>
</protein>
<dbReference type="EMBL" id="JYFQ01000177">
    <property type="protein sequence ID" value="KKZ10528.1"/>
    <property type="molecule type" value="Genomic_DNA"/>
</dbReference>
<evidence type="ECO:0000256" key="6">
    <source>
        <dbReference type="ARBA" id="ARBA00022840"/>
    </source>
</evidence>
<reference evidence="9 10" key="2">
    <citation type="submission" date="2015-05" db="EMBL/GenBank/DDBJ databases">
        <title>Lifestyle Evolution in Cyanobacterial Symbionts of Sponges.</title>
        <authorList>
            <person name="Burgsdorf I."/>
            <person name="Slaby B.M."/>
            <person name="Handley K.M."/>
            <person name="Haber M."/>
            <person name="Blom J."/>
            <person name="Marshall C.W."/>
            <person name="Gilbert J.A."/>
            <person name="Hentschel U."/>
            <person name="Steindler L."/>
        </authorList>
    </citation>
    <scope>NUCLEOTIDE SEQUENCE [LARGE SCALE GENOMIC DNA]</scope>
    <source>
        <strain evidence="9">15L</strain>
    </source>
</reference>
<dbReference type="GO" id="GO:0008974">
    <property type="term" value="F:phosphoribulokinase activity"/>
    <property type="evidence" value="ECO:0007669"/>
    <property type="project" value="UniProtKB-EC"/>
</dbReference>
<dbReference type="Pfam" id="PF00485">
    <property type="entry name" value="PRK"/>
    <property type="match status" value="1"/>
</dbReference>
<dbReference type="GO" id="GO:0005975">
    <property type="term" value="P:carbohydrate metabolic process"/>
    <property type="evidence" value="ECO:0007669"/>
    <property type="project" value="InterPro"/>
</dbReference>
<dbReference type="InterPro" id="IPR006082">
    <property type="entry name" value="PRK"/>
</dbReference>
<dbReference type="Proteomes" id="UP000035037">
    <property type="component" value="Unassembled WGS sequence"/>
</dbReference>
<comment type="similarity">
    <text evidence="1">Belongs to the phosphoribulokinase family.</text>
</comment>
<keyword evidence="5 9" id="KW-0418">Kinase</keyword>
<dbReference type="AlphaFoldDB" id="A0A0G8AS66"/>
<gene>
    <name evidence="9" type="ORF">TQ37_08575</name>
</gene>
<dbReference type="GO" id="GO:0005524">
    <property type="term" value="F:ATP binding"/>
    <property type="evidence" value="ECO:0007669"/>
    <property type="project" value="UniProtKB-KW"/>
</dbReference>
<dbReference type="NCBIfam" id="NF011997">
    <property type="entry name" value="PRK15453.1"/>
    <property type="match status" value="1"/>
</dbReference>
<sequence length="300" mass="34024">MSKQHPIVAVTGSSGAGTSTVKRAFEHIFRREGINPAVIEGDSYHRFDRMTMKVKMAEATAANRTFSHFGPEANIFKKLEETFLSYGDTGMGERRYYLHSPEEASEQNQRLGTSLNPGEFTPWEPFPANTDLLFYEGLHGGVKGDDYDVARLVDLLIGVVPIVNLEWIQKIHRDNAERGYSARTIVETMLRRMPDYINHICPQFSETHINFQRVPTVDTSNPFIRRDIPTPDESFVIIHFRRGVKAQFAIEPTYLLQMIPDSFMSSPTSLVVNGGKMGFAMELILTPIIHRMIEEKKTVA</sequence>
<evidence type="ECO:0000256" key="2">
    <source>
        <dbReference type="ARBA" id="ARBA00012042"/>
    </source>
</evidence>
<evidence type="ECO:0000256" key="1">
    <source>
        <dbReference type="ARBA" id="ARBA00009719"/>
    </source>
</evidence>
<dbReference type="Gene3D" id="3.40.50.300">
    <property type="entry name" value="P-loop containing nucleotide triphosphate hydrolases"/>
    <property type="match status" value="1"/>
</dbReference>
<feature type="domain" description="Phosphoribulokinase/uridine kinase" evidence="8">
    <location>
        <begin position="7"/>
        <end position="220"/>
    </location>
</feature>
<keyword evidence="4" id="KW-0547">Nucleotide-binding</keyword>
<evidence type="ECO:0000256" key="4">
    <source>
        <dbReference type="ARBA" id="ARBA00022741"/>
    </source>
</evidence>
<evidence type="ECO:0000313" key="10">
    <source>
        <dbReference type="Proteomes" id="UP000035037"/>
    </source>
</evidence>
<evidence type="ECO:0000256" key="3">
    <source>
        <dbReference type="ARBA" id="ARBA00022679"/>
    </source>
</evidence>
<comment type="caution">
    <text evidence="9">The sequence shown here is derived from an EMBL/GenBank/DDBJ whole genome shotgun (WGS) entry which is preliminary data.</text>
</comment>
<dbReference type="PATRIC" id="fig|1608419.3.peg.899"/>
<dbReference type="InterPro" id="IPR006083">
    <property type="entry name" value="PRK/URK"/>
</dbReference>
<dbReference type="EC" id="2.7.1.19" evidence="2"/>